<accession>A0A2Z7AU00</accession>
<gene>
    <name evidence="1" type="ORF">F511_25901</name>
</gene>
<dbReference type="Proteomes" id="UP000250235">
    <property type="component" value="Unassembled WGS sequence"/>
</dbReference>
<keyword evidence="2" id="KW-1185">Reference proteome</keyword>
<organism evidence="1 2">
    <name type="scientific">Dorcoceras hygrometricum</name>
    <dbReference type="NCBI Taxonomy" id="472368"/>
    <lineage>
        <taxon>Eukaryota</taxon>
        <taxon>Viridiplantae</taxon>
        <taxon>Streptophyta</taxon>
        <taxon>Embryophyta</taxon>
        <taxon>Tracheophyta</taxon>
        <taxon>Spermatophyta</taxon>
        <taxon>Magnoliopsida</taxon>
        <taxon>eudicotyledons</taxon>
        <taxon>Gunneridae</taxon>
        <taxon>Pentapetalae</taxon>
        <taxon>asterids</taxon>
        <taxon>lamiids</taxon>
        <taxon>Lamiales</taxon>
        <taxon>Gesneriaceae</taxon>
        <taxon>Didymocarpoideae</taxon>
        <taxon>Trichosporeae</taxon>
        <taxon>Loxocarpinae</taxon>
        <taxon>Dorcoceras</taxon>
    </lineage>
</organism>
<protein>
    <submittedName>
        <fullName evidence="1">Uncharacterized protein</fullName>
    </submittedName>
</protein>
<name>A0A2Z7AU00_9LAMI</name>
<sequence length="320" mass="35460">MVDRTQNKAKGFAVQIGVLLKSFPAIPMGDGVPFPSAKVLSMRTVHTYIVTNTTIDARTESEEPGMAKTPKWKKKHSSADEKPVDVFAEFTASKKRSATAADAPIITKRSGAREKASPLSPKQSWILCSTNSVADKEINMPIDDLLVQLCDDLLLPVTAAKVTMLRLSAFSSPGEKGKAKLGEDDQVTDNAARKLFALICRDVEVLVQVRDHLMQAVVDFFASFSLNSMPMISSSYSYKFRVDQNQILEQWSDCFGYSSFDEVIRDICQRLLSTVSQCTSIYRQLFVRQLAQHDIVCLNGSDDVSHRKTLDIMTSPSYSA</sequence>
<evidence type="ECO:0000313" key="1">
    <source>
        <dbReference type="EMBL" id="KZV24360.1"/>
    </source>
</evidence>
<proteinExistence type="predicted"/>
<evidence type="ECO:0000313" key="2">
    <source>
        <dbReference type="Proteomes" id="UP000250235"/>
    </source>
</evidence>
<reference evidence="1 2" key="1">
    <citation type="journal article" date="2015" name="Proc. Natl. Acad. Sci. U.S.A.">
        <title>The resurrection genome of Boea hygrometrica: A blueprint for survival of dehydration.</title>
        <authorList>
            <person name="Xiao L."/>
            <person name="Yang G."/>
            <person name="Zhang L."/>
            <person name="Yang X."/>
            <person name="Zhao S."/>
            <person name="Ji Z."/>
            <person name="Zhou Q."/>
            <person name="Hu M."/>
            <person name="Wang Y."/>
            <person name="Chen M."/>
            <person name="Xu Y."/>
            <person name="Jin H."/>
            <person name="Xiao X."/>
            <person name="Hu G."/>
            <person name="Bao F."/>
            <person name="Hu Y."/>
            <person name="Wan P."/>
            <person name="Li L."/>
            <person name="Deng X."/>
            <person name="Kuang T."/>
            <person name="Xiang C."/>
            <person name="Zhu J.K."/>
            <person name="Oliver M.J."/>
            <person name="He Y."/>
        </authorList>
    </citation>
    <scope>NUCLEOTIDE SEQUENCE [LARGE SCALE GENOMIC DNA]</scope>
    <source>
        <strain evidence="2">cv. XS01</strain>
    </source>
</reference>
<dbReference type="EMBL" id="KV012830">
    <property type="protein sequence ID" value="KZV24360.1"/>
    <property type="molecule type" value="Genomic_DNA"/>
</dbReference>
<dbReference type="AlphaFoldDB" id="A0A2Z7AU00"/>